<dbReference type="SUPFAM" id="SSF55920">
    <property type="entry name" value="Creatinase/aminopeptidase"/>
    <property type="match status" value="1"/>
</dbReference>
<dbReference type="InterPro" id="IPR000994">
    <property type="entry name" value="Pept_M24"/>
</dbReference>
<reference evidence="2 3" key="1">
    <citation type="submission" date="2014-04" db="EMBL/GenBank/DDBJ databases">
        <authorList>
            <consortium name="DOE Joint Genome Institute"/>
            <person name="Kuo A."/>
            <person name="Martino E."/>
            <person name="Perotto S."/>
            <person name="Kohler A."/>
            <person name="Nagy L.G."/>
            <person name="Floudas D."/>
            <person name="Copeland A."/>
            <person name="Barry K.W."/>
            <person name="Cichocki N."/>
            <person name="Veneault-Fourrey C."/>
            <person name="LaButti K."/>
            <person name="Lindquist E.A."/>
            <person name="Lipzen A."/>
            <person name="Lundell T."/>
            <person name="Morin E."/>
            <person name="Murat C."/>
            <person name="Sun H."/>
            <person name="Tunlid A."/>
            <person name="Henrissat B."/>
            <person name="Grigoriev I.V."/>
            <person name="Hibbett D.S."/>
            <person name="Martin F."/>
            <person name="Nordberg H.P."/>
            <person name="Cantor M.N."/>
            <person name="Hua S.X."/>
        </authorList>
    </citation>
    <scope>NUCLEOTIDE SEQUENCE [LARGE SCALE GENOMIC DNA]</scope>
    <source>
        <strain evidence="2 3">Zn</strain>
    </source>
</reference>
<evidence type="ECO:0000313" key="2">
    <source>
        <dbReference type="EMBL" id="KIN07625.1"/>
    </source>
</evidence>
<dbReference type="AlphaFoldDB" id="A0A0C3HXN4"/>
<dbReference type="HOGENOM" id="CLU_017266_2_1_1"/>
<dbReference type="Gene3D" id="3.40.350.10">
    <property type="entry name" value="Creatinase/prolidase N-terminal domain"/>
    <property type="match status" value="1"/>
</dbReference>
<feature type="domain" description="Peptidase M24" evidence="1">
    <location>
        <begin position="218"/>
        <end position="419"/>
    </location>
</feature>
<dbReference type="EMBL" id="KN832870">
    <property type="protein sequence ID" value="KIN07625.1"/>
    <property type="molecule type" value="Genomic_DNA"/>
</dbReference>
<dbReference type="PANTHER" id="PTHR46112:SF2">
    <property type="entry name" value="XAA-PRO AMINOPEPTIDASE P-RELATED"/>
    <property type="match status" value="1"/>
</dbReference>
<gene>
    <name evidence="2" type="ORF">OIDMADRAFT_151313</name>
</gene>
<dbReference type="Proteomes" id="UP000054321">
    <property type="component" value="Unassembled WGS sequence"/>
</dbReference>
<dbReference type="InParanoid" id="A0A0C3HXN4"/>
<dbReference type="InterPro" id="IPR029149">
    <property type="entry name" value="Creatin/AminoP/Spt16_N"/>
</dbReference>
<dbReference type="Gene3D" id="3.90.230.10">
    <property type="entry name" value="Creatinase/methionine aminopeptidase superfamily"/>
    <property type="match status" value="1"/>
</dbReference>
<dbReference type="OrthoDB" id="9995434at2759"/>
<name>A0A0C3HXN4_OIDMZ</name>
<dbReference type="InterPro" id="IPR050659">
    <property type="entry name" value="Peptidase_M24B"/>
</dbReference>
<dbReference type="Pfam" id="PF00557">
    <property type="entry name" value="Peptidase_M24"/>
    <property type="match status" value="1"/>
</dbReference>
<reference evidence="3" key="2">
    <citation type="submission" date="2015-01" db="EMBL/GenBank/DDBJ databases">
        <title>Evolutionary Origins and Diversification of the Mycorrhizal Mutualists.</title>
        <authorList>
            <consortium name="DOE Joint Genome Institute"/>
            <consortium name="Mycorrhizal Genomics Consortium"/>
            <person name="Kohler A."/>
            <person name="Kuo A."/>
            <person name="Nagy L.G."/>
            <person name="Floudas D."/>
            <person name="Copeland A."/>
            <person name="Barry K.W."/>
            <person name="Cichocki N."/>
            <person name="Veneault-Fourrey C."/>
            <person name="LaButti K."/>
            <person name="Lindquist E.A."/>
            <person name="Lipzen A."/>
            <person name="Lundell T."/>
            <person name="Morin E."/>
            <person name="Murat C."/>
            <person name="Riley R."/>
            <person name="Ohm R."/>
            <person name="Sun H."/>
            <person name="Tunlid A."/>
            <person name="Henrissat B."/>
            <person name="Grigoriev I.V."/>
            <person name="Hibbett D.S."/>
            <person name="Martin F."/>
        </authorList>
    </citation>
    <scope>NUCLEOTIDE SEQUENCE [LARGE SCALE GENOMIC DNA]</scope>
    <source>
        <strain evidence="3">Zn</strain>
    </source>
</reference>
<dbReference type="STRING" id="913774.A0A0C3HXN4"/>
<organism evidence="2 3">
    <name type="scientific">Oidiodendron maius (strain Zn)</name>
    <dbReference type="NCBI Taxonomy" id="913774"/>
    <lineage>
        <taxon>Eukaryota</taxon>
        <taxon>Fungi</taxon>
        <taxon>Dikarya</taxon>
        <taxon>Ascomycota</taxon>
        <taxon>Pezizomycotina</taxon>
        <taxon>Leotiomycetes</taxon>
        <taxon>Leotiomycetes incertae sedis</taxon>
        <taxon>Myxotrichaceae</taxon>
        <taxon>Oidiodendron</taxon>
    </lineage>
</organism>
<evidence type="ECO:0000313" key="3">
    <source>
        <dbReference type="Proteomes" id="UP000054321"/>
    </source>
</evidence>
<proteinExistence type="predicted"/>
<dbReference type="SUPFAM" id="SSF53092">
    <property type="entry name" value="Creatinase/prolidase N-terminal domain"/>
    <property type="match status" value="1"/>
</dbReference>
<evidence type="ECO:0000259" key="1">
    <source>
        <dbReference type="Pfam" id="PF00557"/>
    </source>
</evidence>
<protein>
    <recommendedName>
        <fullName evidence="1">Peptidase M24 domain-containing protein</fullName>
    </recommendedName>
</protein>
<sequence length="437" mass="47520">MTVIGLSFLAVLILTGGLTVLLSIPRDRNPTFSVEELHACAWPSLESTIPSLDVPPINKSEFLTRQANLAAALKNEGVDFYITEPSPSSLYYFNISTSYSLSERPFLAILSSNGSFSYLAPKFELSRIAGLEMVYGEKLVIIEWKEEESPYAALKREFGNETTKLMVDEHARFFIASGLQAANFTVLPVSPAIASIRTVKSHAEINILGAINYFTVSVVRSLQPCIRVGVTQETLFDAAHSLFNRAGVGLGFWAIVLFGEQAANPHGGSRGKTLGDGEFVLIDIGSTLQGYGSDVTRTILPLGVTVSDELLDAWHLVQKAQRTAIWNTAEGNRCSEVDAASRKVISDGDYGPYFTHRLGHGLGLEMHEHPYLNGANDEVLKAGAVVTNEPGIYVTDAQAKSKGLSRGFGIRLEDPVVVGKDRAFVLTRVTALSPWRP</sequence>
<keyword evidence="3" id="KW-1185">Reference proteome</keyword>
<dbReference type="InterPro" id="IPR036005">
    <property type="entry name" value="Creatinase/aminopeptidase-like"/>
</dbReference>
<accession>A0A0C3HXN4</accession>
<dbReference type="PANTHER" id="PTHR46112">
    <property type="entry name" value="AMINOPEPTIDASE"/>
    <property type="match status" value="1"/>
</dbReference>